<reference evidence="2" key="3">
    <citation type="submission" date="2025-08" db="UniProtKB">
        <authorList>
            <consortium name="Ensembl"/>
        </authorList>
    </citation>
    <scope>IDENTIFICATION</scope>
    <source>
        <strain evidence="2">HNI</strain>
    </source>
</reference>
<sequence>MSFFPPSELESGSKLNGGIAPILLAIFVAPLIECKQRALRNVASRQQSLQLCRNYVLKNYRLSDFGLKMTIKIKRSLGTI</sequence>
<name>A0A3P9K8E2_ORYLA</name>
<keyword evidence="1" id="KW-1133">Transmembrane helix</keyword>
<keyword evidence="1" id="KW-0472">Membrane</keyword>
<dbReference type="Proteomes" id="UP000265180">
    <property type="component" value="Chromosome 19"/>
</dbReference>
<evidence type="ECO:0000256" key="1">
    <source>
        <dbReference type="SAM" id="Phobius"/>
    </source>
</evidence>
<evidence type="ECO:0000313" key="3">
    <source>
        <dbReference type="Proteomes" id="UP000265180"/>
    </source>
</evidence>
<accession>A0A3P9K8E2</accession>
<reference evidence="2 3" key="2">
    <citation type="submission" date="2017-04" db="EMBL/GenBank/DDBJ databases">
        <title>CpG methylation of centromeres and impact of large insertions on vertebrate speciation.</title>
        <authorList>
            <person name="Ichikawa K."/>
            <person name="Yoshimura J."/>
            <person name="Morishita S."/>
        </authorList>
    </citation>
    <scope>NUCLEOTIDE SEQUENCE</scope>
    <source>
        <strain evidence="2 3">HNI</strain>
    </source>
</reference>
<proteinExistence type="predicted"/>
<dbReference type="AlphaFoldDB" id="A0A3P9K8E2"/>
<keyword evidence="1" id="KW-0812">Transmembrane</keyword>
<evidence type="ECO:0000313" key="2">
    <source>
        <dbReference type="Ensembl" id="ENSORLP00020004845.1"/>
    </source>
</evidence>
<feature type="transmembrane region" description="Helical" evidence="1">
    <location>
        <begin position="15"/>
        <end position="32"/>
    </location>
</feature>
<reference evidence="2" key="4">
    <citation type="submission" date="2025-09" db="UniProtKB">
        <authorList>
            <consortium name="Ensembl"/>
        </authorList>
    </citation>
    <scope>IDENTIFICATION</scope>
    <source>
        <strain evidence="2">HNI</strain>
    </source>
</reference>
<organism evidence="2 3">
    <name type="scientific">Oryzias latipes</name>
    <name type="common">Japanese rice fish</name>
    <name type="synonym">Japanese killifish</name>
    <dbReference type="NCBI Taxonomy" id="8090"/>
    <lineage>
        <taxon>Eukaryota</taxon>
        <taxon>Metazoa</taxon>
        <taxon>Chordata</taxon>
        <taxon>Craniata</taxon>
        <taxon>Vertebrata</taxon>
        <taxon>Euteleostomi</taxon>
        <taxon>Actinopterygii</taxon>
        <taxon>Neopterygii</taxon>
        <taxon>Teleostei</taxon>
        <taxon>Neoteleostei</taxon>
        <taxon>Acanthomorphata</taxon>
        <taxon>Ovalentaria</taxon>
        <taxon>Atherinomorphae</taxon>
        <taxon>Beloniformes</taxon>
        <taxon>Adrianichthyidae</taxon>
        <taxon>Oryziinae</taxon>
        <taxon>Oryzias</taxon>
    </lineage>
</organism>
<reference key="1">
    <citation type="journal article" date="2007" name="Nature">
        <title>The medaka draft genome and insights into vertebrate genome evolution.</title>
        <authorList>
            <person name="Kasahara M."/>
            <person name="Naruse K."/>
            <person name="Sasaki S."/>
            <person name="Nakatani Y."/>
            <person name="Qu W."/>
            <person name="Ahsan B."/>
            <person name="Yamada T."/>
            <person name="Nagayasu Y."/>
            <person name="Doi K."/>
            <person name="Kasai Y."/>
            <person name="Jindo T."/>
            <person name="Kobayashi D."/>
            <person name="Shimada A."/>
            <person name="Toyoda A."/>
            <person name="Kuroki Y."/>
            <person name="Fujiyama A."/>
            <person name="Sasaki T."/>
            <person name="Shimizu A."/>
            <person name="Asakawa S."/>
            <person name="Shimizu N."/>
            <person name="Hashimoto S."/>
            <person name="Yang J."/>
            <person name="Lee Y."/>
            <person name="Matsushima K."/>
            <person name="Sugano S."/>
            <person name="Sakaizumi M."/>
            <person name="Narita T."/>
            <person name="Ohishi K."/>
            <person name="Haga S."/>
            <person name="Ohta F."/>
            <person name="Nomoto H."/>
            <person name="Nogata K."/>
            <person name="Morishita T."/>
            <person name="Endo T."/>
            <person name="Shin-I T."/>
            <person name="Takeda H."/>
            <person name="Morishita S."/>
            <person name="Kohara Y."/>
        </authorList>
    </citation>
    <scope>NUCLEOTIDE SEQUENCE [LARGE SCALE GENOMIC DNA]</scope>
    <source>
        <strain>Hd-rR</strain>
    </source>
</reference>
<dbReference type="Ensembl" id="ENSORLT00020007304.1">
    <property type="protein sequence ID" value="ENSORLP00020004845.1"/>
    <property type="gene ID" value="ENSORLG00020005631.1"/>
</dbReference>
<protein>
    <submittedName>
        <fullName evidence="2">Uncharacterized protein</fullName>
    </submittedName>
</protein>